<evidence type="ECO:0000259" key="4">
    <source>
        <dbReference type="Pfam" id="PF09429"/>
    </source>
</evidence>
<evidence type="ECO:0000313" key="7">
    <source>
        <dbReference type="Proteomes" id="UP000030764"/>
    </source>
</evidence>
<feature type="compositionally biased region" description="Polar residues" evidence="3">
    <location>
        <begin position="140"/>
        <end position="149"/>
    </location>
</feature>
<comment type="subcellular location">
    <subcellularLocation>
        <location evidence="1">Nucleus</location>
    </subcellularLocation>
</comment>
<protein>
    <recommendedName>
        <fullName evidence="4">Wbp11/ELF5/Saf1 N-terminal domain-containing protein</fullName>
    </recommendedName>
</protein>
<accession>A0A085NSV2</accession>
<dbReference type="EMBL" id="KL363202">
    <property type="protein sequence ID" value="KFD55095.1"/>
    <property type="molecule type" value="Genomic_DNA"/>
</dbReference>
<dbReference type="Proteomes" id="UP000030764">
    <property type="component" value="Unassembled WGS sequence"/>
</dbReference>
<organism evidence="6">
    <name type="scientific">Trichuris suis</name>
    <name type="common">pig whipworm</name>
    <dbReference type="NCBI Taxonomy" id="68888"/>
    <lineage>
        <taxon>Eukaryota</taxon>
        <taxon>Metazoa</taxon>
        <taxon>Ecdysozoa</taxon>
        <taxon>Nematoda</taxon>
        <taxon>Enoplea</taxon>
        <taxon>Dorylaimia</taxon>
        <taxon>Trichinellida</taxon>
        <taxon>Trichuridae</taxon>
        <taxon>Trichuris</taxon>
    </lineage>
</organism>
<feature type="region of interest" description="Disordered" evidence="3">
    <location>
        <begin position="122"/>
        <end position="150"/>
    </location>
</feature>
<keyword evidence="7" id="KW-1185">Reference proteome</keyword>
<dbReference type="AlphaFoldDB" id="A0A085NSV2"/>
<sequence>MGRRTTSTKGGRYMNPADQARKIARRKELKKNKKQRIMVRQAVLKNKDPEELLRNIAALDEMEFNYEKAPMLNSKVIYDKRIKLRETFFRIMSMLLEEYEIKRAEMEKCYLTAKFAAETDPAEIPLPSSLPPPENDFRSSRFNRPSSALPSEYKALPTTAVGVSGILKNKSQGMIPGVPVGPLPTLSDIDSECDDDANLSELEEEADGQHEAGEITDDTAKKQHTEARAPKKVTFAEQDEADTGREIAEKWPHIYPPFPPPHPNVSPYPMVAPIVQSAGFISSPAFPSVAPTEQSNMPLRMPFIGPLNPAVDPSHAAYLALQTNGPVIEAQPQLRNVQQEVTRLVPTSVRIRKTSKPARAWSGSSGLVPTESPGTLSYYKKRETPQKTAAVSREEVYQQFMAELEGLL</sequence>
<reference evidence="6 7" key="1">
    <citation type="journal article" date="2014" name="Nat. Genet.">
        <title>Genome and transcriptome of the porcine whipworm Trichuris suis.</title>
        <authorList>
            <person name="Jex A.R."/>
            <person name="Nejsum P."/>
            <person name="Schwarz E.M."/>
            <person name="Hu L."/>
            <person name="Young N.D."/>
            <person name="Hall R.S."/>
            <person name="Korhonen P.K."/>
            <person name="Liao S."/>
            <person name="Thamsborg S."/>
            <person name="Xia J."/>
            <person name="Xu P."/>
            <person name="Wang S."/>
            <person name="Scheerlinck J.P."/>
            <person name="Hofmann A."/>
            <person name="Sternberg P.W."/>
            <person name="Wang J."/>
            <person name="Gasser R.B."/>
        </authorList>
    </citation>
    <scope>NUCLEOTIDE SEQUENCE [LARGE SCALE GENOMIC DNA]</scope>
    <source>
        <strain evidence="6">DCEP-RM93F</strain>
        <strain evidence="5">DCEP-RM93M</strain>
    </source>
</reference>
<evidence type="ECO:0000256" key="2">
    <source>
        <dbReference type="ARBA" id="ARBA00023242"/>
    </source>
</evidence>
<evidence type="ECO:0000313" key="6">
    <source>
        <dbReference type="EMBL" id="KFD72548.1"/>
    </source>
</evidence>
<feature type="region of interest" description="Disordered" evidence="3">
    <location>
        <begin position="202"/>
        <end position="242"/>
    </location>
</feature>
<dbReference type="PANTHER" id="PTHR13361:SF1">
    <property type="entry name" value="WW DOMAIN-BINDING PROTEIN 11"/>
    <property type="match status" value="1"/>
</dbReference>
<proteinExistence type="predicted"/>
<feature type="domain" description="Wbp11/ELF5/Saf1 N-terminal" evidence="4">
    <location>
        <begin position="11"/>
        <end position="66"/>
    </location>
</feature>
<dbReference type="Pfam" id="PF09429">
    <property type="entry name" value="Wbp11"/>
    <property type="match status" value="1"/>
</dbReference>
<evidence type="ECO:0000313" key="5">
    <source>
        <dbReference type="EMBL" id="KFD55095.1"/>
    </source>
</evidence>
<dbReference type="GO" id="GO:0005681">
    <property type="term" value="C:spliceosomal complex"/>
    <property type="evidence" value="ECO:0007669"/>
    <property type="project" value="TreeGrafter"/>
</dbReference>
<keyword evidence="2" id="KW-0539">Nucleus</keyword>
<dbReference type="Proteomes" id="UP000030758">
    <property type="component" value="Unassembled WGS sequence"/>
</dbReference>
<name>A0A085NSV2_9BILA</name>
<evidence type="ECO:0000256" key="3">
    <source>
        <dbReference type="SAM" id="MobiDB-lite"/>
    </source>
</evidence>
<dbReference type="PANTHER" id="PTHR13361">
    <property type="entry name" value="WW DOMAIN-BINDING PROTEIN 11"/>
    <property type="match status" value="1"/>
</dbReference>
<gene>
    <name evidence="5" type="ORF">M513_04013</name>
    <name evidence="6" type="ORF">M514_04013</name>
</gene>
<dbReference type="InterPro" id="IPR019007">
    <property type="entry name" value="Wbp11/ELF5/Saf1_N"/>
</dbReference>
<feature type="compositionally biased region" description="Basic and acidic residues" evidence="3">
    <location>
        <begin position="207"/>
        <end position="229"/>
    </location>
</feature>
<evidence type="ECO:0000256" key="1">
    <source>
        <dbReference type="ARBA" id="ARBA00004123"/>
    </source>
</evidence>
<dbReference type="GO" id="GO:0006396">
    <property type="term" value="P:RNA processing"/>
    <property type="evidence" value="ECO:0007669"/>
    <property type="project" value="InterPro"/>
</dbReference>
<dbReference type="EMBL" id="KL367477">
    <property type="protein sequence ID" value="KFD72548.1"/>
    <property type="molecule type" value="Genomic_DNA"/>
</dbReference>